<evidence type="ECO:0000256" key="4">
    <source>
        <dbReference type="ARBA" id="ARBA00022547"/>
    </source>
</evidence>
<evidence type="ECO:0000256" key="2">
    <source>
        <dbReference type="ARBA" id="ARBA00006810"/>
    </source>
</evidence>
<keyword evidence="5 12" id="KW-0812">Transmembrane</keyword>
<dbReference type="InterPro" id="IPR035908">
    <property type="entry name" value="F0_ATP_A_sf"/>
</dbReference>
<keyword evidence="4" id="KW-0138">CF(0)</keyword>
<sequence length="221" mass="24751">MMTNLFSTFDPATSTKISLNWLSSISCFMIIPLTYWVTPNRLNTIMSMISNKLHSEFKLLMGASSNGMTLLMISLFFFILINNIMGLLPYIFTSSSHLAFTLTLALPLWLSFMIFGWINQTNEMFAHLIPVGTPPLLMPFMVLIETISNIIRPGSLAVRLTANMIAGHLLMSLLGNNAKLSMILPFILMIQMLLMLFESAVALIQAYVFSVLSTLYSSEVM</sequence>
<feature type="transmembrane region" description="Helical" evidence="12">
    <location>
        <begin position="59"/>
        <end position="92"/>
    </location>
</feature>
<geneLocation type="mitochondrion" evidence="13"/>
<feature type="transmembrane region" description="Helical" evidence="12">
    <location>
        <begin position="186"/>
        <end position="208"/>
    </location>
</feature>
<evidence type="ECO:0000256" key="7">
    <source>
        <dbReference type="ARBA" id="ARBA00022989"/>
    </source>
</evidence>
<dbReference type="GO" id="GO:0005743">
    <property type="term" value="C:mitochondrial inner membrane"/>
    <property type="evidence" value="ECO:0007669"/>
    <property type="project" value="UniProtKB-SubCell"/>
</dbReference>
<proteinExistence type="inferred from homology"/>
<evidence type="ECO:0000256" key="8">
    <source>
        <dbReference type="ARBA" id="ARBA00023065"/>
    </source>
</evidence>
<dbReference type="SUPFAM" id="SSF81336">
    <property type="entry name" value="F1F0 ATP synthase subunit A"/>
    <property type="match status" value="1"/>
</dbReference>
<evidence type="ECO:0000313" key="13">
    <source>
        <dbReference type="EMBL" id="UPL66067.1"/>
    </source>
</evidence>
<feature type="transmembrane region" description="Helical" evidence="12">
    <location>
        <begin position="125"/>
        <end position="144"/>
    </location>
</feature>
<evidence type="ECO:0000256" key="11">
    <source>
        <dbReference type="RuleBase" id="RU004450"/>
    </source>
</evidence>
<dbReference type="PANTHER" id="PTHR11410">
    <property type="entry name" value="ATP SYNTHASE SUBUNIT A"/>
    <property type="match status" value="1"/>
</dbReference>
<dbReference type="Gene3D" id="1.20.120.220">
    <property type="entry name" value="ATP synthase, F0 complex, subunit A"/>
    <property type="match status" value="1"/>
</dbReference>
<evidence type="ECO:0000256" key="12">
    <source>
        <dbReference type="SAM" id="Phobius"/>
    </source>
</evidence>
<evidence type="ECO:0000256" key="3">
    <source>
        <dbReference type="ARBA" id="ARBA00022448"/>
    </source>
</evidence>
<feature type="transmembrane region" description="Helical" evidence="12">
    <location>
        <begin position="156"/>
        <end position="174"/>
    </location>
</feature>
<dbReference type="PROSITE" id="PS00449">
    <property type="entry name" value="ATPASE_A"/>
    <property type="match status" value="1"/>
</dbReference>
<dbReference type="PANTHER" id="PTHR11410:SF0">
    <property type="entry name" value="ATP SYNTHASE SUBUNIT A"/>
    <property type="match status" value="1"/>
</dbReference>
<evidence type="ECO:0000256" key="6">
    <source>
        <dbReference type="ARBA" id="ARBA00022781"/>
    </source>
</evidence>
<dbReference type="CDD" id="cd00310">
    <property type="entry name" value="ATP-synt_Fo_a_6"/>
    <property type="match status" value="1"/>
</dbReference>
<evidence type="ECO:0000256" key="9">
    <source>
        <dbReference type="ARBA" id="ARBA00023136"/>
    </source>
</evidence>
<dbReference type="InterPro" id="IPR000568">
    <property type="entry name" value="ATP_synth_F0_asu"/>
</dbReference>
<organism evidence="13">
    <name type="scientific">Oxycarenus lugubris</name>
    <dbReference type="NCBI Taxonomy" id="2813423"/>
    <lineage>
        <taxon>Eukaryota</taxon>
        <taxon>Metazoa</taxon>
        <taxon>Ecdysozoa</taxon>
        <taxon>Arthropoda</taxon>
        <taxon>Hexapoda</taxon>
        <taxon>Insecta</taxon>
        <taxon>Pterygota</taxon>
        <taxon>Neoptera</taxon>
        <taxon>Paraneoptera</taxon>
        <taxon>Hemiptera</taxon>
        <taxon>Heteroptera</taxon>
        <taxon>Panheteroptera</taxon>
        <taxon>Pentatomomorpha</taxon>
        <taxon>Lygaeoidea</taxon>
        <taxon>Oxycarenidae</taxon>
        <taxon>Oxycarenus</taxon>
    </lineage>
</organism>
<dbReference type="InterPro" id="IPR045083">
    <property type="entry name" value="ATP_synth_F0_asu_bact/mt"/>
</dbReference>
<keyword evidence="9 12" id="KW-0472">Membrane</keyword>
<keyword evidence="6" id="KW-0375">Hydrogen ion transport</keyword>
<dbReference type="NCBIfam" id="TIGR01131">
    <property type="entry name" value="ATP_synt_6_or_A"/>
    <property type="match status" value="1"/>
</dbReference>
<comment type="subcellular location">
    <subcellularLocation>
        <location evidence="1">Membrane</location>
        <topology evidence="1">Multi-pass membrane protein</topology>
    </subcellularLocation>
    <subcellularLocation>
        <location evidence="11">Mitochondrion inner membrane</location>
        <topology evidence="11">Multi-pass membrane protein</topology>
    </subcellularLocation>
</comment>
<dbReference type="PRINTS" id="PR00123">
    <property type="entry name" value="ATPASEA"/>
</dbReference>
<dbReference type="AlphaFoldDB" id="A0A8T9ZY82"/>
<feature type="transmembrane region" description="Helical" evidence="12">
    <location>
        <begin position="98"/>
        <end position="118"/>
    </location>
</feature>
<comment type="similarity">
    <text evidence="2">Belongs to the ATPase A chain family.</text>
</comment>
<evidence type="ECO:0000256" key="5">
    <source>
        <dbReference type="ARBA" id="ARBA00022692"/>
    </source>
</evidence>
<evidence type="ECO:0000256" key="1">
    <source>
        <dbReference type="ARBA" id="ARBA00004141"/>
    </source>
</evidence>
<dbReference type="GO" id="GO:0045259">
    <property type="term" value="C:proton-transporting ATP synthase complex"/>
    <property type="evidence" value="ECO:0007669"/>
    <property type="project" value="UniProtKB-KW"/>
</dbReference>
<keyword evidence="3" id="KW-0813">Transport</keyword>
<accession>A0A8T9ZY82</accession>
<keyword evidence="7 12" id="KW-1133">Transmembrane helix</keyword>
<evidence type="ECO:0000256" key="10">
    <source>
        <dbReference type="ARBA" id="ARBA00023310"/>
    </source>
</evidence>
<keyword evidence="10" id="KW-0066">ATP synthesis</keyword>
<name>A0A8T9ZY82_9HEMI</name>
<reference evidence="13" key="1">
    <citation type="journal article" date="2022" name="Cladistics">
        <title>Diversification of the phytophagous lineages of true bugs (Insecta: Hemiptera: Heteroptera) shortly after that of the flowering plants.</title>
        <authorList>
            <person name="Ye F."/>
            <person name="Kment P."/>
            <person name="Redei D."/>
            <person name="Luo J.Y."/>
            <person name="Wang Y.H."/>
            <person name="Kuechler S.M."/>
            <person name="Zhang W.W."/>
            <person name="Chen P.P."/>
            <person name="Wu H.Y."/>
            <person name="Wu Y.Z."/>
            <person name="Sun X.Y."/>
            <person name="Ding L."/>
            <person name="Wang Y.R."/>
            <person name="Xie Q."/>
        </authorList>
    </citation>
    <scope>NUCLEOTIDE SEQUENCE</scope>
</reference>
<protein>
    <recommendedName>
        <fullName evidence="11">ATP synthase subunit a</fullName>
    </recommendedName>
</protein>
<feature type="transmembrane region" description="Helical" evidence="12">
    <location>
        <begin position="20"/>
        <end position="38"/>
    </location>
</feature>
<keyword evidence="13" id="KW-0496">Mitochondrion</keyword>
<dbReference type="EMBL" id="MW619706">
    <property type="protein sequence ID" value="UPL66067.1"/>
    <property type="molecule type" value="Genomic_DNA"/>
</dbReference>
<dbReference type="Pfam" id="PF00119">
    <property type="entry name" value="ATP-synt_A"/>
    <property type="match status" value="1"/>
</dbReference>
<keyword evidence="8" id="KW-0406">Ion transport</keyword>
<dbReference type="GO" id="GO:0046933">
    <property type="term" value="F:proton-transporting ATP synthase activity, rotational mechanism"/>
    <property type="evidence" value="ECO:0007669"/>
    <property type="project" value="TreeGrafter"/>
</dbReference>
<dbReference type="InterPro" id="IPR023011">
    <property type="entry name" value="ATP_synth_F0_asu_AS"/>
</dbReference>